<dbReference type="Proteomes" id="UP000051861">
    <property type="component" value="Unassembled WGS sequence"/>
</dbReference>
<evidence type="ECO:0000313" key="2">
    <source>
        <dbReference type="Proteomes" id="UP000051861"/>
    </source>
</evidence>
<evidence type="ECO:0000313" key="1">
    <source>
        <dbReference type="EMBL" id="KPJ66077.1"/>
    </source>
</evidence>
<reference evidence="1 2" key="1">
    <citation type="journal article" date="2015" name="Microbiome">
        <title>Genomic resolution of linkages in carbon, nitrogen, and sulfur cycling among widespread estuary sediment bacteria.</title>
        <authorList>
            <person name="Baker B.J."/>
            <person name="Lazar C.S."/>
            <person name="Teske A.P."/>
            <person name="Dick G.J."/>
        </authorList>
    </citation>
    <scope>NUCLEOTIDE SEQUENCE [LARGE SCALE GENOMIC DNA]</scope>
    <source>
        <strain evidence="1">DG_54_3</strain>
    </source>
</reference>
<gene>
    <name evidence="1" type="ORF">AMJ44_09030</name>
</gene>
<sequence>MKIQEIIYIPIPIFYRILRGGIIIQKDTQFTVIIAEIRHLGDQPTSIGEAGIFVGPLFHAKFNLPDNLDYQELAVIQCRTKHNQLNNKIFLLNHKPLPDILEPHPKNKNEWMMDIAVVPKGWLKSGENTIHIAYSDERYDDFIVDNLVLWYKTNPTNQYPKGSAAIMRNPKKDKDPDKLEELANLDVGVYKEGE</sequence>
<proteinExistence type="predicted"/>
<comment type="caution">
    <text evidence="1">The sequence shown here is derived from an EMBL/GenBank/DDBJ whole genome shotgun (WGS) entry which is preliminary data.</text>
</comment>
<name>A0A0S7XU97_UNCSA</name>
<dbReference type="EMBL" id="LIZX01000092">
    <property type="protein sequence ID" value="KPJ66077.1"/>
    <property type="molecule type" value="Genomic_DNA"/>
</dbReference>
<accession>A0A0S7XU97</accession>
<protein>
    <submittedName>
        <fullName evidence="1">Uncharacterized protein</fullName>
    </submittedName>
</protein>
<organism evidence="1 2">
    <name type="scientific">candidate division WOR-1 bacterium DG_54_3</name>
    <dbReference type="NCBI Taxonomy" id="1703775"/>
    <lineage>
        <taxon>Bacteria</taxon>
        <taxon>Bacillati</taxon>
        <taxon>Saganbacteria</taxon>
    </lineage>
</organism>
<dbReference type="AlphaFoldDB" id="A0A0S7XU97"/>